<gene>
    <name evidence="3" type="primary">Rsph1</name>
    <name evidence="3" type="ORF">SNAT2548_LOCUS1538</name>
</gene>
<dbReference type="PANTHER" id="PTHR43215:SF14">
    <property type="entry name" value="RADIAL SPOKE HEAD 1 HOMOLOG"/>
    <property type="match status" value="1"/>
</dbReference>
<feature type="region of interest" description="Disordered" evidence="2">
    <location>
        <begin position="162"/>
        <end position="209"/>
    </location>
</feature>
<comment type="caution">
    <text evidence="3">The sequence shown here is derived from an EMBL/GenBank/DDBJ whole genome shotgun (WGS) entry which is preliminary data.</text>
</comment>
<reference evidence="3" key="1">
    <citation type="submission" date="2021-02" db="EMBL/GenBank/DDBJ databases">
        <authorList>
            <person name="Dougan E. K."/>
            <person name="Rhodes N."/>
            <person name="Thang M."/>
            <person name="Chan C."/>
        </authorList>
    </citation>
    <scope>NUCLEOTIDE SEQUENCE</scope>
</reference>
<evidence type="ECO:0000313" key="4">
    <source>
        <dbReference type="Proteomes" id="UP000604046"/>
    </source>
</evidence>
<protein>
    <submittedName>
        <fullName evidence="3">Rsph1 protein</fullName>
    </submittedName>
</protein>
<dbReference type="AlphaFoldDB" id="A0A812HFX5"/>
<dbReference type="Proteomes" id="UP000604046">
    <property type="component" value="Unassembled WGS sequence"/>
</dbReference>
<keyword evidence="4" id="KW-1185">Reference proteome</keyword>
<proteinExistence type="predicted"/>
<name>A0A812HFX5_9DINO</name>
<accession>A0A812HFX5</accession>
<dbReference type="EMBL" id="CAJNDS010000085">
    <property type="protein sequence ID" value="CAE6949843.1"/>
    <property type="molecule type" value="Genomic_DNA"/>
</dbReference>
<keyword evidence="1" id="KW-0677">Repeat</keyword>
<sequence length="209" mass="23578">MDVEEAEVVHAQIPDPGVKDACPHMLFSELFALSLPFGAVGMMRTETKSNSDRAIRNRDALGISHWPGSDVLREKLEPATHLDKPSNRGIRMDPPTRVNGLELIDMATACRPPDIHGQGKYSWEDGRVYEGQWDKNRMHGVGKFRWADGRIYEGGYVNDQKEGRGKFSWPDGRSYEGQWAEGKQHGSGVFTNQKGERKVGEWQNGKRQN</sequence>
<dbReference type="SMART" id="SM00698">
    <property type="entry name" value="MORN"/>
    <property type="match status" value="3"/>
</dbReference>
<dbReference type="SUPFAM" id="SSF82185">
    <property type="entry name" value="Histone H3 K4-specific methyltransferase SET7/9 N-terminal domain"/>
    <property type="match status" value="1"/>
</dbReference>
<evidence type="ECO:0000256" key="2">
    <source>
        <dbReference type="SAM" id="MobiDB-lite"/>
    </source>
</evidence>
<dbReference type="Pfam" id="PF02493">
    <property type="entry name" value="MORN"/>
    <property type="match status" value="5"/>
</dbReference>
<dbReference type="OrthoDB" id="437960at2759"/>
<evidence type="ECO:0000256" key="1">
    <source>
        <dbReference type="ARBA" id="ARBA00022737"/>
    </source>
</evidence>
<dbReference type="Gene3D" id="2.20.110.10">
    <property type="entry name" value="Histone H3 K4-specific methyltransferase SET7/9 N-terminal domain"/>
    <property type="match status" value="2"/>
</dbReference>
<dbReference type="PANTHER" id="PTHR43215">
    <property type="entry name" value="RADIAL SPOKE HEAD 1 HOMOLOG"/>
    <property type="match status" value="1"/>
</dbReference>
<organism evidence="3 4">
    <name type="scientific">Symbiodinium natans</name>
    <dbReference type="NCBI Taxonomy" id="878477"/>
    <lineage>
        <taxon>Eukaryota</taxon>
        <taxon>Sar</taxon>
        <taxon>Alveolata</taxon>
        <taxon>Dinophyceae</taxon>
        <taxon>Suessiales</taxon>
        <taxon>Symbiodiniaceae</taxon>
        <taxon>Symbiodinium</taxon>
    </lineage>
</organism>
<dbReference type="InterPro" id="IPR003409">
    <property type="entry name" value="MORN"/>
</dbReference>
<evidence type="ECO:0000313" key="3">
    <source>
        <dbReference type="EMBL" id="CAE6949843.1"/>
    </source>
</evidence>